<feature type="compositionally biased region" description="Basic and acidic residues" evidence="1">
    <location>
        <begin position="13"/>
        <end position="28"/>
    </location>
</feature>
<comment type="caution">
    <text evidence="3">The sequence shown here is derived from an EMBL/GenBank/DDBJ whole genome shotgun (WGS) entry which is preliminary data.</text>
</comment>
<dbReference type="GO" id="GO:0046983">
    <property type="term" value="F:protein dimerization activity"/>
    <property type="evidence" value="ECO:0007669"/>
    <property type="project" value="InterPro"/>
</dbReference>
<protein>
    <recommendedName>
        <fullName evidence="2">HAT C-terminal dimerisation domain-containing protein</fullName>
    </recommendedName>
</protein>
<dbReference type="Proteomes" id="UP000324800">
    <property type="component" value="Unassembled WGS sequence"/>
</dbReference>
<feature type="domain" description="HAT C-terminal dimerisation" evidence="2">
    <location>
        <begin position="125"/>
        <end position="184"/>
    </location>
</feature>
<organism evidence="3 4">
    <name type="scientific">Streblomastix strix</name>
    <dbReference type="NCBI Taxonomy" id="222440"/>
    <lineage>
        <taxon>Eukaryota</taxon>
        <taxon>Metamonada</taxon>
        <taxon>Preaxostyla</taxon>
        <taxon>Oxymonadida</taxon>
        <taxon>Streblomastigidae</taxon>
        <taxon>Streblomastix</taxon>
    </lineage>
</organism>
<accession>A0A5J4X5Z6</accession>
<dbReference type="SUPFAM" id="SSF53098">
    <property type="entry name" value="Ribonuclease H-like"/>
    <property type="match status" value="1"/>
</dbReference>
<evidence type="ECO:0000313" key="4">
    <source>
        <dbReference type="Proteomes" id="UP000324800"/>
    </source>
</evidence>
<evidence type="ECO:0000259" key="2">
    <source>
        <dbReference type="Pfam" id="PF05699"/>
    </source>
</evidence>
<sequence>MKRFIPDDEEDHTSEKVKEPKEKKKNDIESEIQYQIQQELEQELIKFHQLDDRFSNQRLIDLDDTQYYDDEIEMISQISRLDSEQELNWKDKIVEEVNCIWRSKRIHDIDHGISMLTGNKEFWGDYESKNCETSKILADLAERFIATPASEASCERAFSKIKFIVEEKRYKMKLKRIIALMRLNSSK</sequence>
<evidence type="ECO:0000313" key="3">
    <source>
        <dbReference type="EMBL" id="KAA6402667.1"/>
    </source>
</evidence>
<dbReference type="AlphaFoldDB" id="A0A5J4X5Z6"/>
<gene>
    <name evidence="3" type="ORF">EZS28_001813</name>
</gene>
<evidence type="ECO:0000256" key="1">
    <source>
        <dbReference type="SAM" id="MobiDB-lite"/>
    </source>
</evidence>
<proteinExistence type="predicted"/>
<dbReference type="InterPro" id="IPR008906">
    <property type="entry name" value="HATC_C_dom"/>
</dbReference>
<dbReference type="InterPro" id="IPR012337">
    <property type="entry name" value="RNaseH-like_sf"/>
</dbReference>
<name>A0A5J4X5Z6_9EUKA</name>
<dbReference type="EMBL" id="SNRW01000204">
    <property type="protein sequence ID" value="KAA6402667.1"/>
    <property type="molecule type" value="Genomic_DNA"/>
</dbReference>
<reference evidence="3 4" key="1">
    <citation type="submission" date="2019-03" db="EMBL/GenBank/DDBJ databases">
        <title>Single cell metagenomics reveals metabolic interactions within the superorganism composed of flagellate Streblomastix strix and complex community of Bacteroidetes bacteria on its surface.</title>
        <authorList>
            <person name="Treitli S.C."/>
            <person name="Kolisko M."/>
            <person name="Husnik F."/>
            <person name="Keeling P."/>
            <person name="Hampl V."/>
        </authorList>
    </citation>
    <scope>NUCLEOTIDE SEQUENCE [LARGE SCALE GENOMIC DNA]</scope>
    <source>
        <strain evidence="3">ST1C</strain>
    </source>
</reference>
<dbReference type="Pfam" id="PF05699">
    <property type="entry name" value="Dimer_Tnp_hAT"/>
    <property type="match status" value="1"/>
</dbReference>
<feature type="region of interest" description="Disordered" evidence="1">
    <location>
        <begin position="1"/>
        <end position="28"/>
    </location>
</feature>